<reference evidence="4" key="1">
    <citation type="journal article" date="2014" name="Proc. Natl. Acad. Sci. U.S.A.">
        <title>Extensive sampling of basidiomycete genomes demonstrates inadequacy of the white-rot/brown-rot paradigm for wood decay fungi.</title>
        <authorList>
            <person name="Riley R."/>
            <person name="Salamov A.A."/>
            <person name="Brown D.W."/>
            <person name="Nagy L.G."/>
            <person name="Floudas D."/>
            <person name="Held B.W."/>
            <person name="Levasseur A."/>
            <person name="Lombard V."/>
            <person name="Morin E."/>
            <person name="Otillar R."/>
            <person name="Lindquist E.A."/>
            <person name="Sun H."/>
            <person name="LaButti K.M."/>
            <person name="Schmutz J."/>
            <person name="Jabbour D."/>
            <person name="Luo H."/>
            <person name="Baker S.E."/>
            <person name="Pisabarro A.G."/>
            <person name="Walton J.D."/>
            <person name="Blanchette R.A."/>
            <person name="Henrissat B."/>
            <person name="Martin F."/>
            <person name="Cullen D."/>
            <person name="Hibbett D.S."/>
            <person name="Grigoriev I.V."/>
        </authorList>
    </citation>
    <scope>NUCLEOTIDE SEQUENCE [LARGE SCALE GENOMIC DNA]</scope>
    <source>
        <strain evidence="4">CBS 339.88</strain>
    </source>
</reference>
<dbReference type="EMBL" id="KL142375">
    <property type="protein sequence ID" value="KDR78282.1"/>
    <property type="molecule type" value="Genomic_DNA"/>
</dbReference>
<dbReference type="Proteomes" id="UP000027222">
    <property type="component" value="Unassembled WGS sequence"/>
</dbReference>
<organism evidence="3 4">
    <name type="scientific">Galerina marginata (strain CBS 339.88)</name>
    <dbReference type="NCBI Taxonomy" id="685588"/>
    <lineage>
        <taxon>Eukaryota</taxon>
        <taxon>Fungi</taxon>
        <taxon>Dikarya</taxon>
        <taxon>Basidiomycota</taxon>
        <taxon>Agaricomycotina</taxon>
        <taxon>Agaricomycetes</taxon>
        <taxon>Agaricomycetidae</taxon>
        <taxon>Agaricales</taxon>
        <taxon>Agaricineae</taxon>
        <taxon>Strophariaceae</taxon>
        <taxon>Galerina</taxon>
    </lineage>
</organism>
<sequence length="621" mass="68718">MAQLLDLAPELLTKIFVYLPHTDLLRCIQTCRFLFQTITKTLETDYHIHLSVVGMQDNLLSYIPLPVKLDSLGKRETSWAFLNPKFTSTIPVPYNSSGTYELSPTTFFLGMAPNDHSYSTTGLASLLIPYNFQDGVVNSAQWNTTSGLSEDMKILEFGLSVEENDLIACVFGQKDDEDPSITHAVVVLLHHSTKKPHEAAQNSIFHLCNATEDTGRPSLGIEVAGENLAITVVYKDATRAARQAGIHAHLFVFNWKTGKSKTGSAPIPFPIYNSGLVFLREDLLANPDLSTGSIDIYHIPPSSSIPEASEGPAIRLIHSLLLPPLEVDRFLTSVSCRCSPNPTTGSSLPEFMRKDRAYTNDPIEAIILFNFDVFSRDPQAIKSFAMIVHRKALLKLVPAVDEIDSEEPVVGQPWESWGPPVTRWFDAESFNTPYITSVSGSRYVQYAREEKGQRRDTMHVVNFNPAFVNLAIARKFNEASRDTATIEIIGQVEIVSLNGDNDCVEVEGGDAEAEEDRGAAEEECKDAEEGSAVDGAEEEEGERQDAGDEAKGDDVTEDVENICRAEGFFTSDVVGRLPYVRATSKRKWNFDEVFMTEEALLGMNKKVGTHRVGSLTVMYFG</sequence>
<keyword evidence="4" id="KW-1185">Reference proteome</keyword>
<dbReference type="AlphaFoldDB" id="A0A067T7D9"/>
<evidence type="ECO:0000256" key="1">
    <source>
        <dbReference type="SAM" id="MobiDB-lite"/>
    </source>
</evidence>
<dbReference type="InterPro" id="IPR001810">
    <property type="entry name" value="F-box_dom"/>
</dbReference>
<evidence type="ECO:0000313" key="4">
    <source>
        <dbReference type="Proteomes" id="UP000027222"/>
    </source>
</evidence>
<feature type="domain" description="F-box" evidence="2">
    <location>
        <begin position="9"/>
        <end position="37"/>
    </location>
</feature>
<gene>
    <name evidence="3" type="ORF">GALMADRAFT_224653</name>
</gene>
<dbReference type="Pfam" id="PF12937">
    <property type="entry name" value="F-box-like"/>
    <property type="match status" value="1"/>
</dbReference>
<feature type="compositionally biased region" description="Acidic residues" evidence="1">
    <location>
        <begin position="523"/>
        <end position="542"/>
    </location>
</feature>
<feature type="compositionally biased region" description="Acidic residues" evidence="1">
    <location>
        <begin position="503"/>
        <end position="515"/>
    </location>
</feature>
<dbReference type="InterPro" id="IPR036047">
    <property type="entry name" value="F-box-like_dom_sf"/>
</dbReference>
<evidence type="ECO:0000313" key="3">
    <source>
        <dbReference type="EMBL" id="KDR78282.1"/>
    </source>
</evidence>
<protein>
    <recommendedName>
        <fullName evidence="2">F-box domain-containing protein</fullName>
    </recommendedName>
</protein>
<accession>A0A067T7D9</accession>
<dbReference type="HOGENOM" id="CLU_007279_0_0_1"/>
<feature type="region of interest" description="Disordered" evidence="1">
    <location>
        <begin position="503"/>
        <end position="555"/>
    </location>
</feature>
<feature type="compositionally biased region" description="Basic and acidic residues" evidence="1">
    <location>
        <begin position="543"/>
        <end position="554"/>
    </location>
</feature>
<evidence type="ECO:0000259" key="2">
    <source>
        <dbReference type="Pfam" id="PF12937"/>
    </source>
</evidence>
<dbReference type="OrthoDB" id="3149552at2759"/>
<dbReference type="STRING" id="685588.A0A067T7D9"/>
<proteinExistence type="predicted"/>
<name>A0A067T7D9_GALM3</name>
<dbReference type="SUPFAM" id="SSF81383">
    <property type="entry name" value="F-box domain"/>
    <property type="match status" value="1"/>
</dbReference>
<dbReference type="CDD" id="cd09917">
    <property type="entry name" value="F-box_SF"/>
    <property type="match status" value="1"/>
</dbReference>